<keyword evidence="4" id="KW-1003">Cell membrane</keyword>
<dbReference type="InterPro" id="IPR036097">
    <property type="entry name" value="HisK_dim/P_sf"/>
</dbReference>
<evidence type="ECO:0000256" key="2">
    <source>
        <dbReference type="ARBA" id="ARBA00004651"/>
    </source>
</evidence>
<keyword evidence="12" id="KW-0902">Two-component regulatory system</keyword>
<evidence type="ECO:0000256" key="13">
    <source>
        <dbReference type="SAM" id="Coils"/>
    </source>
</evidence>
<evidence type="ECO:0000256" key="3">
    <source>
        <dbReference type="ARBA" id="ARBA00012438"/>
    </source>
</evidence>
<keyword evidence="16" id="KW-0614">Plasmid</keyword>
<feature type="coiled-coil region" evidence="13">
    <location>
        <begin position="300"/>
        <end position="327"/>
    </location>
</feature>
<evidence type="ECO:0000256" key="10">
    <source>
        <dbReference type="ARBA" id="ARBA00022840"/>
    </source>
</evidence>
<dbReference type="Gene3D" id="6.10.250.3020">
    <property type="match status" value="1"/>
</dbReference>
<evidence type="ECO:0000256" key="9">
    <source>
        <dbReference type="ARBA" id="ARBA00022777"/>
    </source>
</evidence>
<dbReference type="PRINTS" id="PR00344">
    <property type="entry name" value="BCTRLSENSOR"/>
</dbReference>
<keyword evidence="5" id="KW-0597">Phosphoprotein</keyword>
<proteinExistence type="predicted"/>
<keyword evidence="10" id="KW-0067">ATP-binding</keyword>
<evidence type="ECO:0000256" key="4">
    <source>
        <dbReference type="ARBA" id="ARBA00022475"/>
    </source>
</evidence>
<dbReference type="InterPro" id="IPR004358">
    <property type="entry name" value="Sig_transdc_His_kin-like_C"/>
</dbReference>
<dbReference type="InterPro" id="IPR036890">
    <property type="entry name" value="HATPase_C_sf"/>
</dbReference>
<dbReference type="SUPFAM" id="SSF47384">
    <property type="entry name" value="Homodimeric domain of signal transducing histidine kinase"/>
    <property type="match status" value="1"/>
</dbReference>
<dbReference type="EMBL" id="CP123389">
    <property type="protein sequence ID" value="XCC97779.1"/>
    <property type="molecule type" value="Genomic_DNA"/>
</dbReference>
<dbReference type="InterPro" id="IPR005467">
    <property type="entry name" value="His_kinase_dom"/>
</dbReference>
<keyword evidence="8" id="KW-0547">Nucleotide-binding</keyword>
<evidence type="ECO:0000256" key="8">
    <source>
        <dbReference type="ARBA" id="ARBA00022741"/>
    </source>
</evidence>
<dbReference type="PANTHER" id="PTHR43065:SF46">
    <property type="entry name" value="C4-DICARBOXYLATE TRANSPORT SENSOR PROTEIN DCTB"/>
    <property type="match status" value="1"/>
</dbReference>
<dbReference type="AlphaFoldDB" id="A0AAU8AUR2"/>
<dbReference type="CDD" id="cd00082">
    <property type="entry name" value="HisKA"/>
    <property type="match status" value="1"/>
</dbReference>
<dbReference type="EC" id="2.7.13.3" evidence="3"/>
<dbReference type="PIRSF" id="PIRSF036431">
    <property type="entry name" value="STHK_DctB"/>
    <property type="match status" value="1"/>
</dbReference>
<comment type="catalytic activity">
    <reaction evidence="1">
        <text>ATP + protein L-histidine = ADP + protein N-phospho-L-histidine.</text>
        <dbReference type="EC" id="2.7.13.3"/>
    </reaction>
</comment>
<name>A0AAU8AUR2_9RHOB</name>
<protein>
    <recommendedName>
        <fullName evidence="3">histidine kinase</fullName>
        <ecNumber evidence="3">2.7.13.3</ecNumber>
    </recommendedName>
</protein>
<dbReference type="SUPFAM" id="SSF103190">
    <property type="entry name" value="Sensory domain-like"/>
    <property type="match status" value="1"/>
</dbReference>
<accession>A0AAU8AUR2</accession>
<evidence type="ECO:0000256" key="14">
    <source>
        <dbReference type="SAM" id="Phobius"/>
    </source>
</evidence>
<dbReference type="GO" id="GO:0005886">
    <property type="term" value="C:plasma membrane"/>
    <property type="evidence" value="ECO:0007669"/>
    <property type="project" value="UniProtKB-SubCell"/>
</dbReference>
<dbReference type="Pfam" id="PF00512">
    <property type="entry name" value="HisKA"/>
    <property type="match status" value="1"/>
</dbReference>
<keyword evidence="14" id="KW-0472">Membrane</keyword>
<dbReference type="PROSITE" id="PS50109">
    <property type="entry name" value="HIS_KIN"/>
    <property type="match status" value="1"/>
</dbReference>
<dbReference type="SMART" id="SM00388">
    <property type="entry name" value="HisKA"/>
    <property type="match status" value="1"/>
</dbReference>
<feature type="transmembrane region" description="Helical" evidence="14">
    <location>
        <begin position="255"/>
        <end position="275"/>
    </location>
</feature>
<keyword evidence="6" id="KW-0808">Transferase</keyword>
<dbReference type="GO" id="GO:0000155">
    <property type="term" value="F:phosphorelay sensor kinase activity"/>
    <property type="evidence" value="ECO:0007669"/>
    <property type="project" value="InterPro"/>
</dbReference>
<dbReference type="InterPro" id="IPR003594">
    <property type="entry name" value="HATPase_dom"/>
</dbReference>
<evidence type="ECO:0000259" key="15">
    <source>
        <dbReference type="PROSITE" id="PS50109"/>
    </source>
</evidence>
<dbReference type="InterPro" id="IPR003661">
    <property type="entry name" value="HisK_dim/P_dom"/>
</dbReference>
<geneLocation type="plasmid" evidence="16">
    <name>unnamed4</name>
</geneLocation>
<dbReference type="Gene3D" id="1.10.287.130">
    <property type="match status" value="1"/>
</dbReference>
<evidence type="ECO:0000256" key="1">
    <source>
        <dbReference type="ARBA" id="ARBA00000085"/>
    </source>
</evidence>
<keyword evidence="13" id="KW-0175">Coiled coil</keyword>
<dbReference type="GO" id="GO:0005524">
    <property type="term" value="F:ATP binding"/>
    <property type="evidence" value="ECO:0007669"/>
    <property type="project" value="UniProtKB-KW"/>
</dbReference>
<dbReference type="InterPro" id="IPR017055">
    <property type="entry name" value="Sig_transdc_His_kinase_DctB"/>
</dbReference>
<evidence type="ECO:0000256" key="12">
    <source>
        <dbReference type="ARBA" id="ARBA00023012"/>
    </source>
</evidence>
<dbReference type="SUPFAM" id="SSF55874">
    <property type="entry name" value="ATPase domain of HSP90 chaperone/DNA topoisomerase II/histidine kinase"/>
    <property type="match status" value="1"/>
</dbReference>
<reference evidence="16" key="1">
    <citation type="submission" date="2023-02" db="EMBL/GenBank/DDBJ databases">
        <title>Description and genomic characterization of Salipiger bruguierae sp. nov., isolated from the sediment of mangrove plant Bruguiera sexangula.</title>
        <authorList>
            <person name="Long M."/>
        </authorList>
    </citation>
    <scope>NUCLEOTIDE SEQUENCE</scope>
    <source>
        <strain evidence="16">H15</strain>
        <plasmid evidence="16">unnamed4</plasmid>
    </source>
</reference>
<keyword evidence="9 16" id="KW-0418">Kinase</keyword>
<dbReference type="SMART" id="SM00387">
    <property type="entry name" value="HATPase_c"/>
    <property type="match status" value="1"/>
</dbReference>
<dbReference type="InterPro" id="IPR029151">
    <property type="entry name" value="Sensor-like_sf"/>
</dbReference>
<dbReference type="Pfam" id="PF02518">
    <property type="entry name" value="HATPase_c"/>
    <property type="match status" value="1"/>
</dbReference>
<feature type="domain" description="Histidine kinase" evidence="15">
    <location>
        <begin position="336"/>
        <end position="551"/>
    </location>
</feature>
<dbReference type="RefSeq" id="WP_353476669.1">
    <property type="nucleotide sequence ID" value="NZ_CP123389.1"/>
</dbReference>
<evidence type="ECO:0000256" key="7">
    <source>
        <dbReference type="ARBA" id="ARBA00022692"/>
    </source>
</evidence>
<keyword evidence="7 14" id="KW-0812">Transmembrane</keyword>
<comment type="subcellular location">
    <subcellularLocation>
        <location evidence="2">Cell membrane</location>
        <topology evidence="2">Multi-pass membrane protein</topology>
    </subcellularLocation>
</comment>
<dbReference type="PANTHER" id="PTHR43065">
    <property type="entry name" value="SENSOR HISTIDINE KINASE"/>
    <property type="match status" value="1"/>
</dbReference>
<evidence type="ECO:0000313" key="16">
    <source>
        <dbReference type="EMBL" id="XCC97779.1"/>
    </source>
</evidence>
<keyword evidence="11 14" id="KW-1133">Transmembrane helix</keyword>
<evidence type="ECO:0000256" key="6">
    <source>
        <dbReference type="ARBA" id="ARBA00022679"/>
    </source>
</evidence>
<evidence type="ECO:0000256" key="11">
    <source>
        <dbReference type="ARBA" id="ARBA00022989"/>
    </source>
</evidence>
<gene>
    <name evidence="16" type="ORF">PVT71_28175</name>
</gene>
<organism evidence="16">
    <name type="scientific">Alloyangia sp. H15</name>
    <dbReference type="NCBI Taxonomy" id="3029062"/>
    <lineage>
        <taxon>Bacteria</taxon>
        <taxon>Pseudomonadati</taxon>
        <taxon>Pseudomonadota</taxon>
        <taxon>Alphaproteobacteria</taxon>
        <taxon>Rhodobacterales</taxon>
        <taxon>Roseobacteraceae</taxon>
        <taxon>Alloyangia</taxon>
    </lineage>
</organism>
<dbReference type="Gene3D" id="3.30.565.10">
    <property type="entry name" value="Histidine kinase-like ATPase, C-terminal domain"/>
    <property type="match status" value="1"/>
</dbReference>
<dbReference type="Gene3D" id="3.30.450.20">
    <property type="entry name" value="PAS domain"/>
    <property type="match status" value="1"/>
</dbReference>
<evidence type="ECO:0000256" key="5">
    <source>
        <dbReference type="ARBA" id="ARBA00022553"/>
    </source>
</evidence>
<sequence length="553" mass="58411">MTATLPSRKATPSRWPRLLALVLAAALVALAWAGEFRIALGAAREEAATDARSRALGIASELSRQQAVSAVLASDPQVIDAQATPSAAAAEALSARLEALNADIGASVIYVTDTEGMATSSSNWREPTSFVGSSYGYRAYVQQALARGEGREYALGTVSNQPGLYLSRRIGSVAAPLGVVVVKLEFDALEANWRASARPSYVLGAEGTVTLTSDPALRFGPAPDSGGWSVTEAVPRSDWTLVMSLPPGPVYRQSAIAAVLAALALAGAGTALASYRRRQTEATRYRDRLERDVAARTEALSQQIAEREEAEAQLAGMQAALVQANKLAALGQITAGVAHEVNQPLATIRLLAEYGQDFVTAADPEAREQLAANLRQIVAMSDRIGTITSDLRGFSRKARGDLGPVSLSEAWQASLRLAASRRASAGVKIIADPIDPDLRVLAETVRLEQVLVNLIQNAQEALAGRAGGRVTLTLDEGPGTVRLWIADTGPGLAPEVARAPFTPFQTTKPDGLGLGLVICQSILRDFGGTLASDPDPASPGARFRIELRKWRPE</sequence>